<sequence>MTRKNKARLEQDSKIFLPNLYYHATYSIYFLPLFKLLFLPLISYNNSLVNSSKIFLYFLFLFIHLLKKPAQLKDTKTTTAVTN</sequence>
<accession>A0ACB0XR24</accession>
<dbReference type="EMBL" id="CAVMJV010000002">
    <property type="protein sequence ID" value="CAK5013250.1"/>
    <property type="molecule type" value="Genomic_DNA"/>
</dbReference>
<name>A0ACB0XR24_MELEN</name>
<evidence type="ECO:0000313" key="1">
    <source>
        <dbReference type="EMBL" id="CAK5013250.1"/>
    </source>
</evidence>
<protein>
    <submittedName>
        <fullName evidence="1">Uncharacterized protein</fullName>
    </submittedName>
</protein>
<gene>
    <name evidence="1" type="ORF">MENTE1834_LOCUS2357</name>
</gene>
<comment type="caution">
    <text evidence="1">The sequence shown here is derived from an EMBL/GenBank/DDBJ whole genome shotgun (WGS) entry which is preliminary data.</text>
</comment>
<keyword evidence="2" id="KW-1185">Reference proteome</keyword>
<proteinExistence type="predicted"/>
<evidence type="ECO:0000313" key="2">
    <source>
        <dbReference type="Proteomes" id="UP001497535"/>
    </source>
</evidence>
<organism evidence="1 2">
    <name type="scientific">Meloidogyne enterolobii</name>
    <name type="common">Root-knot nematode worm</name>
    <name type="synonym">Meloidogyne mayaguensis</name>
    <dbReference type="NCBI Taxonomy" id="390850"/>
    <lineage>
        <taxon>Eukaryota</taxon>
        <taxon>Metazoa</taxon>
        <taxon>Ecdysozoa</taxon>
        <taxon>Nematoda</taxon>
        <taxon>Chromadorea</taxon>
        <taxon>Rhabditida</taxon>
        <taxon>Tylenchina</taxon>
        <taxon>Tylenchomorpha</taxon>
        <taxon>Tylenchoidea</taxon>
        <taxon>Meloidogynidae</taxon>
        <taxon>Meloidogyninae</taxon>
        <taxon>Meloidogyne</taxon>
    </lineage>
</organism>
<dbReference type="Proteomes" id="UP001497535">
    <property type="component" value="Unassembled WGS sequence"/>
</dbReference>
<reference evidence="1" key="1">
    <citation type="submission" date="2023-11" db="EMBL/GenBank/DDBJ databases">
        <authorList>
            <person name="Poullet M."/>
        </authorList>
    </citation>
    <scope>NUCLEOTIDE SEQUENCE</scope>
    <source>
        <strain evidence="1">E1834</strain>
    </source>
</reference>